<evidence type="ECO:0000313" key="4">
    <source>
        <dbReference type="Proteomes" id="UP000547510"/>
    </source>
</evidence>
<evidence type="ECO:0000256" key="1">
    <source>
        <dbReference type="SAM" id="MobiDB-lite"/>
    </source>
</evidence>
<dbReference type="Gene3D" id="3.50.50.60">
    <property type="entry name" value="FAD/NAD(P)-binding domain"/>
    <property type="match status" value="1"/>
</dbReference>
<feature type="compositionally biased region" description="Low complexity" evidence="1">
    <location>
        <begin position="54"/>
        <end position="65"/>
    </location>
</feature>
<feature type="domain" description="Amine oxidase" evidence="2">
    <location>
        <begin position="79"/>
        <end position="463"/>
    </location>
</feature>
<feature type="compositionally biased region" description="Basic and acidic residues" evidence="1">
    <location>
        <begin position="498"/>
        <end position="515"/>
    </location>
</feature>
<dbReference type="PANTHER" id="PTHR42923:SF46">
    <property type="entry name" value="AMINE OXIDASE"/>
    <property type="match status" value="1"/>
</dbReference>
<keyword evidence="4" id="KW-1185">Reference proteome</keyword>
<comment type="caution">
    <text evidence="3">The sequence shown here is derived from an EMBL/GenBank/DDBJ whole genome shotgun (WGS) entry which is preliminary data.</text>
</comment>
<dbReference type="AlphaFoldDB" id="A0A841CM42"/>
<dbReference type="InterPro" id="IPR050464">
    <property type="entry name" value="Zeta_carotene_desat/Oxidored"/>
</dbReference>
<dbReference type="GO" id="GO:0016491">
    <property type="term" value="F:oxidoreductase activity"/>
    <property type="evidence" value="ECO:0007669"/>
    <property type="project" value="InterPro"/>
</dbReference>
<dbReference type="RefSeq" id="WP_312864969.1">
    <property type="nucleotide sequence ID" value="NZ_JACHJN010000005.1"/>
</dbReference>
<dbReference type="PRINTS" id="PR00419">
    <property type="entry name" value="ADXRDTASE"/>
</dbReference>
<proteinExistence type="predicted"/>
<dbReference type="InterPro" id="IPR002937">
    <property type="entry name" value="Amino_oxidase"/>
</dbReference>
<sequence>MRDDVAATGDAGRDAATGGARERATATGRDTATGAGRDAVAGTGPDAVVGAPRDGSAADGSAAGDSLSGTRVAVLGGGICGLAAAHRLARSGARVTLLEASDQLGGLGTFFPWRDRWVERFYHCVMPTDDDLLDLLGDLGLRDAVRWRPTRMGMVVDGRHFPFNSAADLLRFTPLPLHDRLRFGVVSLLLRRLGQGKDLDRLRTEDWLRGVYGDRVWERLLAPMFGSKFGAAFGDVPALYLWQRLGRESNVSVRGYPEGGYRAVIDALRASVEASGGVVRTSAPVRGLEVDGDRALVAVAGHGTVEADRVVSTLPLPVLREVADDGLARRIPDVRLPYQGVVNALFFLRRPLSGHYWAPVVRSGTDFDGVIEMSALAGPFDGRHLVYVMRYTDRESALYREDEGRIAARWTKQLVGLYPDLTSADVDDVRVFKAPFVEPVYPLGYLAKRPPVEVGGTPLLLATTAHVYPSVTSWNSSVALANRVVGVLGDAVRRGSAVHREPADRRDSADQRRDAGTLADQLLQGGGDPHRG</sequence>
<feature type="region of interest" description="Disordered" evidence="1">
    <location>
        <begin position="496"/>
        <end position="532"/>
    </location>
</feature>
<dbReference type="PANTHER" id="PTHR42923">
    <property type="entry name" value="PROTOPORPHYRINOGEN OXIDASE"/>
    <property type="match status" value="1"/>
</dbReference>
<dbReference type="EMBL" id="JACHJN010000005">
    <property type="protein sequence ID" value="MBB5957075.1"/>
    <property type="molecule type" value="Genomic_DNA"/>
</dbReference>
<reference evidence="3 4" key="1">
    <citation type="submission" date="2020-08" db="EMBL/GenBank/DDBJ databases">
        <title>Genomic Encyclopedia of Type Strains, Phase III (KMG-III): the genomes of soil and plant-associated and newly described type strains.</title>
        <authorList>
            <person name="Whitman W."/>
        </authorList>
    </citation>
    <scope>NUCLEOTIDE SEQUENCE [LARGE SCALE GENOMIC DNA]</scope>
    <source>
        <strain evidence="3 4">CECT 8640</strain>
    </source>
</reference>
<name>A0A841CM42_9PSEU</name>
<evidence type="ECO:0000313" key="3">
    <source>
        <dbReference type="EMBL" id="MBB5957075.1"/>
    </source>
</evidence>
<dbReference type="Proteomes" id="UP000547510">
    <property type="component" value="Unassembled WGS sequence"/>
</dbReference>
<feature type="region of interest" description="Disordered" evidence="1">
    <location>
        <begin position="1"/>
        <end position="65"/>
    </location>
</feature>
<dbReference type="Pfam" id="PF01593">
    <property type="entry name" value="Amino_oxidase"/>
    <property type="match status" value="1"/>
</dbReference>
<protein>
    <submittedName>
        <fullName evidence="3">Protoporphyrinogen oxidase</fullName>
    </submittedName>
</protein>
<organism evidence="3 4">
    <name type="scientific">Saccharothrix tamanrassetensis</name>
    <dbReference type="NCBI Taxonomy" id="1051531"/>
    <lineage>
        <taxon>Bacteria</taxon>
        <taxon>Bacillati</taxon>
        <taxon>Actinomycetota</taxon>
        <taxon>Actinomycetes</taxon>
        <taxon>Pseudonocardiales</taxon>
        <taxon>Pseudonocardiaceae</taxon>
        <taxon>Saccharothrix</taxon>
    </lineage>
</organism>
<dbReference type="SUPFAM" id="SSF51905">
    <property type="entry name" value="FAD/NAD(P)-binding domain"/>
    <property type="match status" value="1"/>
</dbReference>
<dbReference type="InterPro" id="IPR036188">
    <property type="entry name" value="FAD/NAD-bd_sf"/>
</dbReference>
<gene>
    <name evidence="3" type="ORF">FHS29_003668</name>
</gene>
<dbReference type="NCBIfam" id="NF005560">
    <property type="entry name" value="PRK07233.1"/>
    <property type="match status" value="1"/>
</dbReference>
<feature type="compositionally biased region" description="Low complexity" evidence="1">
    <location>
        <begin position="1"/>
        <end position="39"/>
    </location>
</feature>
<evidence type="ECO:0000259" key="2">
    <source>
        <dbReference type="Pfam" id="PF01593"/>
    </source>
</evidence>
<accession>A0A841CM42</accession>